<evidence type="ECO:0000313" key="1">
    <source>
        <dbReference type="EMBL" id="AAZ68543.1"/>
    </source>
</evidence>
<dbReference type="Proteomes" id="UP000000435">
    <property type="component" value="Chromosome"/>
</dbReference>
<proteinExistence type="predicted"/>
<reference evidence="2" key="1">
    <citation type="journal article" date="2006" name="J. Bacteriol.">
        <title>The genome of the obligately intracellular bacterium Ehrlichia canis reveals themes of complex membrane structure and immune evasion strategies.</title>
        <authorList>
            <person name="Mavromatis K."/>
            <person name="Doyle C.K."/>
            <person name="Lykidis A."/>
            <person name="Ivanova N."/>
            <person name="Francino M.P."/>
            <person name="Chain P."/>
            <person name="Shin M."/>
            <person name="Malfatti S."/>
            <person name="Larimer F."/>
            <person name="Copeland A."/>
            <person name="Detter J.C."/>
            <person name="Land M."/>
            <person name="Richardson P.M."/>
            <person name="Yu X.J."/>
            <person name="Walker D.H."/>
            <person name="McBride J.W."/>
            <person name="Kyrpides N.C."/>
        </authorList>
    </citation>
    <scope>NUCLEOTIDE SEQUENCE [LARGE SCALE GENOMIC DNA]</scope>
    <source>
        <strain evidence="2">Jake</strain>
    </source>
</reference>
<name>A0ACA6AVX1_EHRCJ</name>
<gene>
    <name evidence="1" type="ordered locus">Ecaj_0507</name>
</gene>
<accession>A0ACA6AVX1</accession>
<sequence>MKKFSFATAFVSFLLLYNVDAFSVDDMDQDHKTQKKLVDVVKNSEHIKQVSLYPSMKGYHKIDVGGKILSYAWFTNHSKKIQDHGVKLDGILNIKSVNNNADLGIYYGGNFQVAIPAVKNKNFIPSMKAYNRGAQLFVESSYGNLSFGYQEGVESIMKIDASSIGAGDNSVAWLEYTDLSSINSIKYHVFPGLYSESVFNRSNSDIISQDKDFINNLPFRVSYQSPSFMGVRFGVSYAPTGYDTSLFENVSSHTIKKFKFPPLLTEEMVSELKDPNTLNGALEKLSSPSIQDVEVESIVPAKIDFVGAHYENIVSAGLSYSNSFNDIDFSASIVGEYGSNSADKLKKLYNTYSSAEELAAFAVGTSITYRNAVFAASYGYLGRSGYISAIYPDTVTFEPASKSDYTYYWNIGAKYMYNKASVSTSYFRSNKVGTQFYDFSLGVDYNLSVNSNCKGQYKIFGNYHYFNVDNKSSKIKHDGNVVLLGVKYEF</sequence>
<keyword evidence="2" id="KW-1185">Reference proteome</keyword>
<evidence type="ECO:0000313" key="2">
    <source>
        <dbReference type="Proteomes" id="UP000000435"/>
    </source>
</evidence>
<organism evidence="1 2">
    <name type="scientific">Ehrlichia canis (strain Jake)</name>
    <dbReference type="NCBI Taxonomy" id="269484"/>
    <lineage>
        <taxon>Bacteria</taxon>
        <taxon>Pseudomonadati</taxon>
        <taxon>Pseudomonadota</taxon>
        <taxon>Alphaproteobacteria</taxon>
        <taxon>Rickettsiales</taxon>
        <taxon>Anaplasmataceae</taxon>
        <taxon>Ehrlichia</taxon>
    </lineage>
</organism>
<dbReference type="EMBL" id="CP000107">
    <property type="protein sequence ID" value="AAZ68543.1"/>
    <property type="molecule type" value="Genomic_DNA"/>
</dbReference>
<protein>
    <submittedName>
        <fullName evidence="1">Uncharacterized protein</fullName>
    </submittedName>
</protein>